<dbReference type="Pfam" id="PF04299">
    <property type="entry name" value="FMN_bind_2"/>
    <property type="match status" value="1"/>
</dbReference>
<dbReference type="InterPro" id="IPR007396">
    <property type="entry name" value="TR_PAI2-type"/>
</dbReference>
<gene>
    <name evidence="1" type="primary">paiB_1</name>
    <name evidence="1" type="ORF">LMG26690_03417</name>
</gene>
<dbReference type="GO" id="GO:0006508">
    <property type="term" value="P:proteolysis"/>
    <property type="evidence" value="ECO:0007669"/>
    <property type="project" value="UniProtKB-KW"/>
</dbReference>
<accession>A0A6S7A5L5</accession>
<keyword evidence="1" id="KW-0645">Protease</keyword>
<sequence length="239" mass="25494">MYTPPAYAEADIGVLHAFMCAHSFATLVTVGAAGANATHLPFLLRDDGGRGTLVTHLARANPQWRDLQDGAQALVLFQGPHAFISPSWYVNQQTFPTWNYTAVHARGTPRLIEAPEAIRAVLTETVGRYDTPLGGEWRFPDMPETLTAPRLKAIAALEIPIAGLEGKMKLNQDKSVADRVGVIRQLERRGDAGSVAIARLIRAQPDLAAGLAADLAADLASDLPADVATHVAGHAPNNA</sequence>
<dbReference type="PIRSF" id="PIRSF010372">
    <property type="entry name" value="PaiB"/>
    <property type="match status" value="1"/>
</dbReference>
<dbReference type="GO" id="GO:0008233">
    <property type="term" value="F:peptidase activity"/>
    <property type="evidence" value="ECO:0007669"/>
    <property type="project" value="UniProtKB-KW"/>
</dbReference>
<reference evidence="1 2" key="1">
    <citation type="submission" date="2020-04" db="EMBL/GenBank/DDBJ databases">
        <authorList>
            <person name="De Canck E."/>
        </authorList>
    </citation>
    <scope>NUCLEOTIDE SEQUENCE [LARGE SCALE GENOMIC DNA]</scope>
    <source>
        <strain evidence="1 2">LMG 26690</strain>
    </source>
</reference>
<dbReference type="InterPro" id="IPR012349">
    <property type="entry name" value="Split_barrel_FMN-bd"/>
</dbReference>
<dbReference type="Proteomes" id="UP000494214">
    <property type="component" value="Unassembled WGS sequence"/>
</dbReference>
<dbReference type="AlphaFoldDB" id="A0A6S7A5L5"/>
<keyword evidence="2" id="KW-1185">Reference proteome</keyword>
<evidence type="ECO:0000313" key="1">
    <source>
        <dbReference type="EMBL" id="CAB3714504.1"/>
    </source>
</evidence>
<dbReference type="Gene3D" id="2.30.110.10">
    <property type="entry name" value="Electron Transport, Fmn-binding Protein, Chain A"/>
    <property type="match status" value="1"/>
</dbReference>
<organism evidence="1 2">
    <name type="scientific">Achromobacter animicus</name>
    <dbReference type="NCBI Taxonomy" id="1389935"/>
    <lineage>
        <taxon>Bacteria</taxon>
        <taxon>Pseudomonadati</taxon>
        <taxon>Pseudomonadota</taxon>
        <taxon>Betaproteobacteria</taxon>
        <taxon>Burkholderiales</taxon>
        <taxon>Alcaligenaceae</taxon>
        <taxon>Achromobacter</taxon>
    </lineage>
</organism>
<dbReference type="EMBL" id="CADIJM010000006">
    <property type="protein sequence ID" value="CAB3714504.1"/>
    <property type="molecule type" value="Genomic_DNA"/>
</dbReference>
<dbReference type="PANTHER" id="PTHR35802">
    <property type="entry name" value="PROTEASE SYNTHASE AND SPORULATION PROTEIN PAI 2"/>
    <property type="match status" value="1"/>
</dbReference>
<protein>
    <submittedName>
        <fullName evidence="1">Protease synthase and sporulation protein PAI 2</fullName>
    </submittedName>
</protein>
<dbReference type="PANTHER" id="PTHR35802:SF1">
    <property type="entry name" value="PROTEASE SYNTHASE AND SPORULATION PROTEIN PAI 2"/>
    <property type="match status" value="1"/>
</dbReference>
<dbReference type="SUPFAM" id="SSF50475">
    <property type="entry name" value="FMN-binding split barrel"/>
    <property type="match status" value="1"/>
</dbReference>
<name>A0A6S7A5L5_9BURK</name>
<dbReference type="RefSeq" id="WP_175124177.1">
    <property type="nucleotide sequence ID" value="NZ_CADIJM010000006.1"/>
</dbReference>
<evidence type="ECO:0000313" key="2">
    <source>
        <dbReference type="Proteomes" id="UP000494214"/>
    </source>
</evidence>
<proteinExistence type="predicted"/>
<keyword evidence="1" id="KW-0378">Hydrolase</keyword>